<reference evidence="1" key="1">
    <citation type="submission" date="2016-10" db="EMBL/GenBank/DDBJ databases">
        <title>Sequence of Gallionella enrichment culture.</title>
        <authorList>
            <person name="Poehlein A."/>
            <person name="Muehling M."/>
            <person name="Daniel R."/>
        </authorList>
    </citation>
    <scope>NUCLEOTIDE SEQUENCE</scope>
</reference>
<sequence>MRRRDGVQHGFGLFPLVRADQRVGVIDTVFGRGVGGAGDLHPDLGRLCGAFGANQRFGKETFLRGAVGVIGDALGKIRDRLIRVGNRHFNCVKVGLVSGIDARDLFLNSGLFCLLTACQQNCAKKAQRDQNRVAHFASFYCSALKVWKEEDSCCYPVLPRRISMYSAVDHTRICPLRRGPPSDFCG</sequence>
<evidence type="ECO:0000313" key="1">
    <source>
        <dbReference type="EMBL" id="OIQ73581.1"/>
    </source>
</evidence>
<name>A0A1J5QC92_9ZZZZ</name>
<accession>A0A1J5QC92</accession>
<protein>
    <submittedName>
        <fullName evidence="1">Uncharacterized protein</fullName>
    </submittedName>
</protein>
<gene>
    <name evidence="1" type="ORF">GALL_447770</name>
</gene>
<proteinExistence type="predicted"/>
<dbReference type="EMBL" id="MLJW01002813">
    <property type="protein sequence ID" value="OIQ73581.1"/>
    <property type="molecule type" value="Genomic_DNA"/>
</dbReference>
<dbReference type="AlphaFoldDB" id="A0A1J5QC92"/>
<organism evidence="1">
    <name type="scientific">mine drainage metagenome</name>
    <dbReference type="NCBI Taxonomy" id="410659"/>
    <lineage>
        <taxon>unclassified sequences</taxon>
        <taxon>metagenomes</taxon>
        <taxon>ecological metagenomes</taxon>
    </lineage>
</organism>
<comment type="caution">
    <text evidence="1">The sequence shown here is derived from an EMBL/GenBank/DDBJ whole genome shotgun (WGS) entry which is preliminary data.</text>
</comment>